<protein>
    <recommendedName>
        <fullName evidence="2">ATPase AAA-type core domain-containing protein</fullName>
    </recommendedName>
</protein>
<dbReference type="InterPro" id="IPR027417">
    <property type="entry name" value="P-loop_NTPase"/>
</dbReference>
<organism evidence="3">
    <name type="scientific">viral metagenome</name>
    <dbReference type="NCBI Taxonomy" id="1070528"/>
    <lineage>
        <taxon>unclassified sequences</taxon>
        <taxon>metagenomes</taxon>
        <taxon>organismal metagenomes</taxon>
    </lineage>
</organism>
<sequence length="789" mass="91755">MTRDSKKEINRSSAYRRGLTGHPRGCRKLDEQSDSSDSEDSSFSEDDGDEMDAVEYQNFLAKMFPSKYINEKVKKGKDIKKFLKNLPQEDDSDEEEEILSKKNKKSKATKKNKKISKSSKHSKKYESSDEEDDEEEEEEEEEEEKPVKRRRNFKKSKKEKNVSDSEDSEEEEDSDEDEDDVGKSHRITKNGAGKFNIIFTIGNSSNENDDEDDDEDEWEDYDDDDDDDDDETEDEDEDIESSDEDSDDEDDDNEEEDDEEDEEEEEEYYSKSRKSKRFANKKETKKNRKDKKSDENDTTYSNTEIVDIIKKSTTDTEDPDIDSDEKMLQQLELIHSKNKNNKIIQDCIKVCEKGIKDKKKKSEKKEQKIKEKHGRIFKRIIRDKNTMNDFTFFEKIAPVEQKKIIKELREINKITRIEKPYRLTLLESNMPTIFKAAAMKKIASLRYMEPGSGEYYKIKNWTDTFMRIPFGKYDNLPVNISDGVDICHEFMENAQKTLDEAVYGLNDAKMQIMQMLGQLVTNPAAIGTAIAIKGPPGTGKTTLVKEGISKILNRPFAFIALGGATDSSFLEGHGYTYEGSIWGKIVQILIDSKCMNPVIYFDELDKISDTPKGEEIAGILTHLTDTTQNNQFHDKYFAEIDFDLSKCLFIFSYNDESKINPILKDRMYRIQTKGYDKKQKTVISKQYMLPKIREQVRFEIEDITIPDDSIHYIIENHCNKEDGVRNLKRCMEIIYTKLNLYRLMRPGSNLFEEDMSLKVEFPFVVTKDIVDKLIKKEDDNSMSLYGLYV</sequence>
<evidence type="ECO:0000256" key="1">
    <source>
        <dbReference type="SAM" id="MobiDB-lite"/>
    </source>
</evidence>
<dbReference type="PANTHER" id="PTHR43718">
    <property type="entry name" value="LON PROTEASE"/>
    <property type="match status" value="1"/>
</dbReference>
<dbReference type="GO" id="GO:0003697">
    <property type="term" value="F:single-stranded DNA binding"/>
    <property type="evidence" value="ECO:0007669"/>
    <property type="project" value="TreeGrafter"/>
</dbReference>
<dbReference type="PANTHER" id="PTHR43718:SF2">
    <property type="entry name" value="LON PROTEASE HOMOLOG, MITOCHONDRIAL"/>
    <property type="match status" value="1"/>
</dbReference>
<feature type="region of interest" description="Disordered" evidence="1">
    <location>
        <begin position="84"/>
        <end position="298"/>
    </location>
</feature>
<dbReference type="GO" id="GO:0007005">
    <property type="term" value="P:mitochondrion organization"/>
    <property type="evidence" value="ECO:0007669"/>
    <property type="project" value="TreeGrafter"/>
</dbReference>
<feature type="compositionally biased region" description="Basic residues" evidence="1">
    <location>
        <begin position="271"/>
        <end position="290"/>
    </location>
</feature>
<dbReference type="GO" id="GO:0004176">
    <property type="term" value="F:ATP-dependent peptidase activity"/>
    <property type="evidence" value="ECO:0007669"/>
    <property type="project" value="InterPro"/>
</dbReference>
<evidence type="ECO:0000313" key="3">
    <source>
        <dbReference type="EMBL" id="QHT32604.1"/>
    </source>
</evidence>
<dbReference type="Gene3D" id="3.40.50.300">
    <property type="entry name" value="P-loop containing nucleotide triphosphate hydrolases"/>
    <property type="match status" value="1"/>
</dbReference>
<feature type="compositionally biased region" description="Acidic residues" evidence="1">
    <location>
        <begin position="164"/>
        <end position="180"/>
    </location>
</feature>
<feature type="compositionally biased region" description="Acidic residues" evidence="1">
    <location>
        <begin position="128"/>
        <end position="144"/>
    </location>
</feature>
<dbReference type="EMBL" id="MN738945">
    <property type="protein sequence ID" value="QHT32604.1"/>
    <property type="molecule type" value="Genomic_DNA"/>
</dbReference>
<feature type="compositionally biased region" description="Acidic residues" evidence="1">
    <location>
        <begin position="32"/>
        <end position="51"/>
    </location>
</feature>
<dbReference type="GO" id="GO:0004252">
    <property type="term" value="F:serine-type endopeptidase activity"/>
    <property type="evidence" value="ECO:0007669"/>
    <property type="project" value="InterPro"/>
</dbReference>
<proteinExistence type="predicted"/>
<dbReference type="GO" id="GO:0005524">
    <property type="term" value="F:ATP binding"/>
    <property type="evidence" value="ECO:0007669"/>
    <property type="project" value="InterPro"/>
</dbReference>
<dbReference type="SUPFAM" id="SSF52540">
    <property type="entry name" value="P-loop containing nucleoside triphosphate hydrolases"/>
    <property type="match status" value="1"/>
</dbReference>
<name>A0A6C0ETU4_9ZZZZ</name>
<dbReference type="InterPro" id="IPR027065">
    <property type="entry name" value="Lon_Prtase"/>
</dbReference>
<feature type="compositionally biased region" description="Basic and acidic residues" evidence="1">
    <location>
        <begin position="1"/>
        <end position="10"/>
    </location>
</feature>
<evidence type="ECO:0000259" key="2">
    <source>
        <dbReference type="Pfam" id="PF00004"/>
    </source>
</evidence>
<dbReference type="GO" id="GO:0005759">
    <property type="term" value="C:mitochondrial matrix"/>
    <property type="evidence" value="ECO:0007669"/>
    <property type="project" value="TreeGrafter"/>
</dbReference>
<feature type="compositionally biased region" description="Acidic residues" evidence="1">
    <location>
        <begin position="88"/>
        <end position="97"/>
    </location>
</feature>
<dbReference type="GO" id="GO:0016887">
    <property type="term" value="F:ATP hydrolysis activity"/>
    <property type="evidence" value="ECO:0007669"/>
    <property type="project" value="InterPro"/>
</dbReference>
<feature type="compositionally biased region" description="Basic residues" evidence="1">
    <location>
        <begin position="147"/>
        <end position="158"/>
    </location>
</feature>
<dbReference type="GO" id="GO:0006515">
    <property type="term" value="P:protein quality control for misfolded or incompletely synthesized proteins"/>
    <property type="evidence" value="ECO:0007669"/>
    <property type="project" value="TreeGrafter"/>
</dbReference>
<accession>A0A6C0ETU4</accession>
<feature type="compositionally biased region" description="Acidic residues" evidence="1">
    <location>
        <begin position="207"/>
        <end position="267"/>
    </location>
</feature>
<feature type="region of interest" description="Disordered" evidence="1">
    <location>
        <begin position="1"/>
        <end position="51"/>
    </location>
</feature>
<dbReference type="Pfam" id="PF00004">
    <property type="entry name" value="AAA"/>
    <property type="match status" value="1"/>
</dbReference>
<dbReference type="GO" id="GO:0051131">
    <property type="term" value="P:chaperone-mediated protein complex assembly"/>
    <property type="evidence" value="ECO:0007669"/>
    <property type="project" value="TreeGrafter"/>
</dbReference>
<dbReference type="Gene3D" id="1.10.8.60">
    <property type="match status" value="1"/>
</dbReference>
<feature type="compositionally biased region" description="Basic residues" evidence="1">
    <location>
        <begin position="101"/>
        <end position="123"/>
    </location>
</feature>
<dbReference type="InterPro" id="IPR003959">
    <property type="entry name" value="ATPase_AAA_core"/>
</dbReference>
<dbReference type="AlphaFoldDB" id="A0A6C0ETU4"/>
<reference evidence="3" key="1">
    <citation type="journal article" date="2020" name="Nature">
        <title>Giant virus diversity and host interactions through global metagenomics.</title>
        <authorList>
            <person name="Schulz F."/>
            <person name="Roux S."/>
            <person name="Paez-Espino D."/>
            <person name="Jungbluth S."/>
            <person name="Walsh D.A."/>
            <person name="Denef V.J."/>
            <person name="McMahon K.D."/>
            <person name="Konstantinidis K.T."/>
            <person name="Eloe-Fadrosh E.A."/>
            <person name="Kyrpides N.C."/>
            <person name="Woyke T."/>
        </authorList>
    </citation>
    <scope>NUCLEOTIDE SEQUENCE</scope>
    <source>
        <strain evidence="3">GVMAG-M-3300009161-30</strain>
    </source>
</reference>
<feature type="domain" description="ATPase AAA-type core" evidence="2">
    <location>
        <begin position="532"/>
        <end position="672"/>
    </location>
</feature>